<evidence type="ECO:0000313" key="2">
    <source>
        <dbReference type="EMBL" id="GAA2116718.1"/>
    </source>
</evidence>
<sequence length="199" mass="21522">MNAALDEAVQAVRARLRVKAELEPAISAVLDAAIDSGYHHRPARQRDLTPEQYRADLHPAAVAEVYGYTALQLGGDYRRAAAYLLHAFDRLLRGAPQASNLPRPARPQPPARRSRGGVFHGPPGLADAMPGLEDDITAAAEHLNRLDYDQAEPAALAIAARLTPDGPIGKQYALAVAVARHLIETEARRLEENPRPASN</sequence>
<protein>
    <submittedName>
        <fullName evidence="2">Uncharacterized protein</fullName>
    </submittedName>
</protein>
<evidence type="ECO:0000256" key="1">
    <source>
        <dbReference type="SAM" id="MobiDB-lite"/>
    </source>
</evidence>
<proteinExistence type="predicted"/>
<name>A0ABN2XSZ2_9ACTN</name>
<feature type="region of interest" description="Disordered" evidence="1">
    <location>
        <begin position="97"/>
        <end position="125"/>
    </location>
</feature>
<accession>A0ABN2XSZ2</accession>
<organism evidence="2 3">
    <name type="scientific">Kitasatospora saccharophila</name>
    <dbReference type="NCBI Taxonomy" id="407973"/>
    <lineage>
        <taxon>Bacteria</taxon>
        <taxon>Bacillati</taxon>
        <taxon>Actinomycetota</taxon>
        <taxon>Actinomycetes</taxon>
        <taxon>Kitasatosporales</taxon>
        <taxon>Streptomycetaceae</taxon>
        <taxon>Kitasatospora</taxon>
    </lineage>
</organism>
<evidence type="ECO:0000313" key="3">
    <source>
        <dbReference type="Proteomes" id="UP001500897"/>
    </source>
</evidence>
<dbReference type="RefSeq" id="WP_344557016.1">
    <property type="nucleotide sequence ID" value="NZ_BAAANS010000055.1"/>
</dbReference>
<gene>
    <name evidence="2" type="ORF">GCM10009759_62520</name>
</gene>
<dbReference type="Proteomes" id="UP001500897">
    <property type="component" value="Unassembled WGS sequence"/>
</dbReference>
<comment type="caution">
    <text evidence="2">The sequence shown here is derived from an EMBL/GenBank/DDBJ whole genome shotgun (WGS) entry which is preliminary data.</text>
</comment>
<keyword evidence="3" id="KW-1185">Reference proteome</keyword>
<dbReference type="EMBL" id="BAAANS010000055">
    <property type="protein sequence ID" value="GAA2116718.1"/>
    <property type="molecule type" value="Genomic_DNA"/>
</dbReference>
<reference evidence="2 3" key="1">
    <citation type="journal article" date="2019" name="Int. J. Syst. Evol. Microbiol.">
        <title>The Global Catalogue of Microorganisms (GCM) 10K type strain sequencing project: providing services to taxonomists for standard genome sequencing and annotation.</title>
        <authorList>
            <consortium name="The Broad Institute Genomics Platform"/>
            <consortium name="The Broad Institute Genome Sequencing Center for Infectious Disease"/>
            <person name="Wu L."/>
            <person name="Ma J."/>
        </authorList>
    </citation>
    <scope>NUCLEOTIDE SEQUENCE [LARGE SCALE GENOMIC DNA]</scope>
    <source>
        <strain evidence="2 3">JCM 14559</strain>
    </source>
</reference>